<dbReference type="Proteomes" id="UP001172386">
    <property type="component" value="Unassembled WGS sequence"/>
</dbReference>
<protein>
    <submittedName>
        <fullName evidence="1">Uncharacterized protein</fullName>
    </submittedName>
</protein>
<reference evidence="1" key="1">
    <citation type="submission" date="2022-10" db="EMBL/GenBank/DDBJ databases">
        <title>Culturing micro-colonial fungi from biological soil crusts in the Mojave desert and describing Neophaeococcomyces mojavensis, and introducing the new genera and species Taxawa tesnikishii.</title>
        <authorList>
            <person name="Kurbessoian T."/>
            <person name="Stajich J.E."/>
        </authorList>
    </citation>
    <scope>NUCLEOTIDE SEQUENCE</scope>
    <source>
        <strain evidence="1">JES_112</strain>
    </source>
</reference>
<gene>
    <name evidence="1" type="ORF">H2198_004768</name>
</gene>
<keyword evidence="2" id="KW-1185">Reference proteome</keyword>
<accession>A0ACC3A7R1</accession>
<dbReference type="EMBL" id="JAPDRQ010000073">
    <property type="protein sequence ID" value="KAJ9656764.1"/>
    <property type="molecule type" value="Genomic_DNA"/>
</dbReference>
<evidence type="ECO:0000313" key="1">
    <source>
        <dbReference type="EMBL" id="KAJ9656764.1"/>
    </source>
</evidence>
<evidence type="ECO:0000313" key="2">
    <source>
        <dbReference type="Proteomes" id="UP001172386"/>
    </source>
</evidence>
<name>A0ACC3A7R1_9EURO</name>
<organism evidence="1 2">
    <name type="scientific">Neophaeococcomyces mojaviensis</name>
    <dbReference type="NCBI Taxonomy" id="3383035"/>
    <lineage>
        <taxon>Eukaryota</taxon>
        <taxon>Fungi</taxon>
        <taxon>Dikarya</taxon>
        <taxon>Ascomycota</taxon>
        <taxon>Pezizomycotina</taxon>
        <taxon>Eurotiomycetes</taxon>
        <taxon>Chaetothyriomycetidae</taxon>
        <taxon>Chaetothyriales</taxon>
        <taxon>Chaetothyriales incertae sedis</taxon>
        <taxon>Neophaeococcomyces</taxon>
    </lineage>
</organism>
<sequence>MRLFLSLLVASAATVLGQTFEPADFNITEALLEQGVNVSAIPKLSELAERSTTAGCSIACNSLKLVYGSGSIVTQGSPAYDAFTSSFWSTRQGEVNPYCIFKPSKGVDVSVAVLISRLTQCPFAVKSGGHAAFAGASNIEGGITISFELMKAVTLSSDRKTASVEPGNRWGDVYQALSSTDVTVIGGRVFNIGTGGLTTGGGISFFSSIYGWACDNVASYDVVTASGTIVNASPTQFPDLYWALRGGGNNFGLVVNFNLKTVPLPKQAMWGGTRVYTEDQFPKVSKAFSNLVANSPSDPNAGQWVAWLNNGGTKLAAVELYYAKPVANASPIFDEYDAIPSISDSTQIRTLAEYAQTNQASNPNGLREVYWGLTVKLDQRLADEAKDIFYQETAAIANVAGANPVIIYQGITLGQLAAMTKNGGNPLGISTADGPLYLIHIACWWNNASDDTRVYSALSKVLVRISDRAKALGKMNDYIYMNYASQFEDVIKSYGTDNKAKLKSVASKYDPTGVYQTLQPGYFKLDHAPVPNSGYYSGI</sequence>
<comment type="caution">
    <text evidence="1">The sequence shown here is derived from an EMBL/GenBank/DDBJ whole genome shotgun (WGS) entry which is preliminary data.</text>
</comment>
<proteinExistence type="predicted"/>